<dbReference type="CDD" id="cd16377">
    <property type="entry name" value="23S_rRNA_IVP_like"/>
    <property type="match status" value="1"/>
</dbReference>
<dbReference type="Gene3D" id="1.20.1440.60">
    <property type="entry name" value="23S rRNA-intervening sequence"/>
    <property type="match status" value="1"/>
</dbReference>
<dbReference type="PANTHER" id="PTHR38471:SF2">
    <property type="entry name" value="FOUR HELIX BUNDLE PROTEIN"/>
    <property type="match status" value="1"/>
</dbReference>
<dbReference type="EMBL" id="JAALLS010000010">
    <property type="protein sequence ID" value="NGP88490.1"/>
    <property type="molecule type" value="Genomic_DNA"/>
</dbReference>
<dbReference type="InterPro" id="IPR012657">
    <property type="entry name" value="23S_rRNA-intervening_sequence"/>
</dbReference>
<dbReference type="NCBIfam" id="TIGR02436">
    <property type="entry name" value="four helix bundle protein"/>
    <property type="match status" value="1"/>
</dbReference>
<dbReference type="RefSeq" id="WP_165268270.1">
    <property type="nucleotide sequence ID" value="NZ_JAALLS010000010.1"/>
</dbReference>
<dbReference type="Proteomes" id="UP000479132">
    <property type="component" value="Unassembled WGS sequence"/>
</dbReference>
<dbReference type="SUPFAM" id="SSF158446">
    <property type="entry name" value="IVS-encoded protein-like"/>
    <property type="match status" value="1"/>
</dbReference>
<evidence type="ECO:0000313" key="1">
    <source>
        <dbReference type="EMBL" id="NGP88490.1"/>
    </source>
</evidence>
<proteinExistence type="predicted"/>
<protein>
    <submittedName>
        <fullName evidence="1">Four helix bundle protein</fullName>
    </submittedName>
</protein>
<reference evidence="1 2" key="1">
    <citation type="submission" date="2020-02" db="EMBL/GenBank/DDBJ databases">
        <title>Aliifodinibius halophilus 2W32, complete genome.</title>
        <authorList>
            <person name="Li Y."/>
            <person name="Wu S."/>
        </authorList>
    </citation>
    <scope>NUCLEOTIDE SEQUENCE [LARGE SCALE GENOMIC DNA]</scope>
    <source>
        <strain evidence="1 2">2W32</strain>
    </source>
</reference>
<gene>
    <name evidence="1" type="ORF">G3569_08990</name>
</gene>
<dbReference type="PANTHER" id="PTHR38471">
    <property type="entry name" value="FOUR HELIX BUNDLE PROTEIN"/>
    <property type="match status" value="1"/>
</dbReference>
<dbReference type="InterPro" id="IPR036583">
    <property type="entry name" value="23S_rRNA_IVS_sf"/>
</dbReference>
<sequence>MDSSQKEIQSFKDLKVWQDCREVRKETSILANKLPDEEKYRLKDQLLRASRSVTANIAEGYGRFHYQENIQFCRQARGSLYELLDHISCSIDEKYLSPNETEKISTQITTCIKLLNGYIAYLKKAKQNHITKEPSIEYGSEPNNQ</sequence>
<accession>A0A6M1TIR3</accession>
<organism evidence="1 2">
    <name type="scientific">Fodinibius halophilus</name>
    <dbReference type="NCBI Taxonomy" id="1736908"/>
    <lineage>
        <taxon>Bacteria</taxon>
        <taxon>Pseudomonadati</taxon>
        <taxon>Balneolota</taxon>
        <taxon>Balneolia</taxon>
        <taxon>Balneolales</taxon>
        <taxon>Balneolaceae</taxon>
        <taxon>Fodinibius</taxon>
    </lineage>
</organism>
<name>A0A6M1TIR3_9BACT</name>
<keyword evidence="2" id="KW-1185">Reference proteome</keyword>
<evidence type="ECO:0000313" key="2">
    <source>
        <dbReference type="Proteomes" id="UP000479132"/>
    </source>
</evidence>
<comment type="caution">
    <text evidence="1">The sequence shown here is derived from an EMBL/GenBank/DDBJ whole genome shotgun (WGS) entry which is preliminary data.</text>
</comment>
<dbReference type="Pfam" id="PF05635">
    <property type="entry name" value="23S_rRNA_IVP"/>
    <property type="match status" value="1"/>
</dbReference>
<dbReference type="AlphaFoldDB" id="A0A6M1TIR3"/>